<gene>
    <name evidence="1" type="ORF">LCGC14_0223110</name>
</gene>
<comment type="caution">
    <text evidence="1">The sequence shown here is derived from an EMBL/GenBank/DDBJ whole genome shotgun (WGS) entry which is preliminary data.</text>
</comment>
<sequence>MSNKKPDPDKLKEWFEGQIKVELKKQDRLLKKQIKGDS</sequence>
<dbReference type="EMBL" id="LAZR01000107">
    <property type="protein sequence ID" value="KKN90728.1"/>
    <property type="molecule type" value="Genomic_DNA"/>
</dbReference>
<accession>A0A0F9XFU2</accession>
<name>A0A0F9XFU2_9ZZZZ</name>
<dbReference type="AlphaFoldDB" id="A0A0F9XFU2"/>
<proteinExistence type="predicted"/>
<organism evidence="1">
    <name type="scientific">marine sediment metagenome</name>
    <dbReference type="NCBI Taxonomy" id="412755"/>
    <lineage>
        <taxon>unclassified sequences</taxon>
        <taxon>metagenomes</taxon>
        <taxon>ecological metagenomes</taxon>
    </lineage>
</organism>
<protein>
    <submittedName>
        <fullName evidence="1">Uncharacterized protein</fullName>
    </submittedName>
</protein>
<evidence type="ECO:0000313" key="1">
    <source>
        <dbReference type="EMBL" id="KKN90728.1"/>
    </source>
</evidence>
<reference evidence="1" key="1">
    <citation type="journal article" date="2015" name="Nature">
        <title>Complex archaea that bridge the gap between prokaryotes and eukaryotes.</title>
        <authorList>
            <person name="Spang A."/>
            <person name="Saw J.H."/>
            <person name="Jorgensen S.L."/>
            <person name="Zaremba-Niedzwiedzka K."/>
            <person name="Martijn J."/>
            <person name="Lind A.E."/>
            <person name="van Eijk R."/>
            <person name="Schleper C."/>
            <person name="Guy L."/>
            <person name="Ettema T.J."/>
        </authorList>
    </citation>
    <scope>NUCLEOTIDE SEQUENCE</scope>
</reference>